<dbReference type="Proteomes" id="UP000321558">
    <property type="component" value="Unassembled WGS sequence"/>
</dbReference>
<dbReference type="RefSeq" id="WP_147211590.1">
    <property type="nucleotide sequence ID" value="NZ_BJYM01000015.1"/>
</dbReference>
<dbReference type="InterPro" id="IPR050471">
    <property type="entry name" value="AB_hydrolase"/>
</dbReference>
<dbReference type="InterPro" id="IPR000073">
    <property type="entry name" value="AB_hydrolase_1"/>
</dbReference>
<dbReference type="Gene3D" id="3.40.50.1820">
    <property type="entry name" value="alpha/beta hydrolase"/>
    <property type="match status" value="1"/>
</dbReference>
<dbReference type="PANTHER" id="PTHR43433">
    <property type="entry name" value="HYDROLASE, ALPHA/BETA FOLD FAMILY PROTEIN"/>
    <property type="match status" value="1"/>
</dbReference>
<dbReference type="AlphaFoldDB" id="A0A511ZMM3"/>
<gene>
    <name evidence="2" type="ORF">OSO01_34160</name>
</gene>
<name>A0A511ZMM3_9BACI</name>
<sequence>MPIFNFDEIHFYYQDDCNEGIPFIFLHGLGGDVNQTQEILNEIPQSRRITIDFRAHGKTINFGETGKLSFHQFADDVKALIDFLKIDRFIIGGISTGAGVALNFALRYPKGIQKLVLSRPAWEDQPQPEIIQEAFRTIYQILNDDTVLNNKETFKQTAIYQKMNGISSYAGKTLLGQFDYPFAKETSPKLICIPSDCPNSSKKDWKSVSVPTLILASEKDPLHPLEFAETLYAGIPDSNFKEITSKTISGSRHKMDTVTEIRKFITD</sequence>
<dbReference type="GO" id="GO:0016787">
    <property type="term" value="F:hydrolase activity"/>
    <property type="evidence" value="ECO:0007669"/>
    <property type="project" value="UniProtKB-KW"/>
</dbReference>
<dbReference type="Pfam" id="PF00561">
    <property type="entry name" value="Abhydrolase_1"/>
    <property type="match status" value="1"/>
</dbReference>
<dbReference type="SUPFAM" id="SSF53474">
    <property type="entry name" value="alpha/beta-Hydrolases"/>
    <property type="match status" value="1"/>
</dbReference>
<proteinExistence type="predicted"/>
<dbReference type="PRINTS" id="PR00111">
    <property type="entry name" value="ABHYDROLASE"/>
</dbReference>
<evidence type="ECO:0000313" key="2">
    <source>
        <dbReference type="EMBL" id="GEN88677.1"/>
    </source>
</evidence>
<accession>A0A511ZMM3</accession>
<organism evidence="2 3">
    <name type="scientific">Oceanobacillus sojae</name>
    <dbReference type="NCBI Taxonomy" id="582851"/>
    <lineage>
        <taxon>Bacteria</taxon>
        <taxon>Bacillati</taxon>
        <taxon>Bacillota</taxon>
        <taxon>Bacilli</taxon>
        <taxon>Bacillales</taxon>
        <taxon>Bacillaceae</taxon>
        <taxon>Oceanobacillus</taxon>
    </lineage>
</organism>
<feature type="domain" description="AB hydrolase-1" evidence="1">
    <location>
        <begin position="22"/>
        <end position="237"/>
    </location>
</feature>
<reference evidence="2 3" key="1">
    <citation type="submission" date="2019-07" db="EMBL/GenBank/DDBJ databases">
        <title>Whole genome shotgun sequence of Oceanobacillus sojae NBRC 105379.</title>
        <authorList>
            <person name="Hosoyama A."/>
            <person name="Uohara A."/>
            <person name="Ohji S."/>
            <person name="Ichikawa N."/>
        </authorList>
    </citation>
    <scope>NUCLEOTIDE SEQUENCE [LARGE SCALE GENOMIC DNA]</scope>
    <source>
        <strain evidence="2 3">NBRC 105379</strain>
    </source>
</reference>
<keyword evidence="3" id="KW-1185">Reference proteome</keyword>
<dbReference type="OrthoDB" id="9773293at2"/>
<dbReference type="PANTHER" id="PTHR43433:SF5">
    <property type="entry name" value="AB HYDROLASE-1 DOMAIN-CONTAINING PROTEIN"/>
    <property type="match status" value="1"/>
</dbReference>
<dbReference type="EMBL" id="BJYM01000015">
    <property type="protein sequence ID" value="GEN88677.1"/>
    <property type="molecule type" value="Genomic_DNA"/>
</dbReference>
<evidence type="ECO:0000259" key="1">
    <source>
        <dbReference type="Pfam" id="PF00561"/>
    </source>
</evidence>
<dbReference type="STRING" id="582851.GCA_900162665_01453"/>
<protein>
    <submittedName>
        <fullName evidence="2">Hydrolase</fullName>
    </submittedName>
</protein>
<dbReference type="InterPro" id="IPR029058">
    <property type="entry name" value="AB_hydrolase_fold"/>
</dbReference>
<evidence type="ECO:0000313" key="3">
    <source>
        <dbReference type="Proteomes" id="UP000321558"/>
    </source>
</evidence>
<comment type="caution">
    <text evidence="2">The sequence shown here is derived from an EMBL/GenBank/DDBJ whole genome shotgun (WGS) entry which is preliminary data.</text>
</comment>
<keyword evidence="2" id="KW-0378">Hydrolase</keyword>